<dbReference type="InterPro" id="IPR025714">
    <property type="entry name" value="Methyltranfer_dom"/>
</dbReference>
<evidence type="ECO:0000313" key="8">
    <source>
        <dbReference type="Proteomes" id="UP001310594"/>
    </source>
</evidence>
<evidence type="ECO:0000256" key="1">
    <source>
        <dbReference type="ARBA" id="ARBA00022490"/>
    </source>
</evidence>
<keyword evidence="5" id="KW-0813">Transport</keyword>
<dbReference type="Proteomes" id="UP001310594">
    <property type="component" value="Unassembled WGS sequence"/>
</dbReference>
<dbReference type="SUPFAM" id="SSF53335">
    <property type="entry name" value="S-adenosyl-L-methionine-dependent methyltransferases"/>
    <property type="match status" value="1"/>
</dbReference>
<dbReference type="Gene3D" id="3.40.50.150">
    <property type="entry name" value="Vaccinia Virus protein VP39"/>
    <property type="match status" value="1"/>
</dbReference>
<comment type="subcellular location">
    <subcellularLocation>
        <location evidence="5">Cytoplasm</location>
    </subcellularLocation>
</comment>
<dbReference type="EC" id="2.1.1.-" evidence="5"/>
<sequence>MSESAQKLLDPSELGTKEYWDTAYARELSNHQDDAGDEGTVWFSESNAEDTILGELGKLGEDGLLHRAAGETALPSRFLDLGTGNGHLLFTLQEEDDDGNCWSGEMVGVDYSETSIQLARRIAIERGSGMVRFEHWDLLNEPPRQDWLQDGFDVVLDKGTFDAISLMGTEDGRHPCEVYREKVAPLIKPGCFLSITSCNWTKAELLDWLAPASGQLQYYSEAKYPTFTFGGQTGQSIVTLTLRRVVQTSN</sequence>
<dbReference type="PANTHER" id="PTHR12843:SF5">
    <property type="entry name" value="EEF1A LYSINE METHYLTRANSFERASE 2"/>
    <property type="match status" value="1"/>
</dbReference>
<dbReference type="GO" id="GO:0005737">
    <property type="term" value="C:cytoplasm"/>
    <property type="evidence" value="ECO:0007669"/>
    <property type="project" value="UniProtKB-SubCell"/>
</dbReference>
<dbReference type="GO" id="GO:0016192">
    <property type="term" value="P:vesicle-mediated transport"/>
    <property type="evidence" value="ECO:0007669"/>
    <property type="project" value="UniProtKB-UniRule"/>
</dbReference>
<evidence type="ECO:0000256" key="2">
    <source>
        <dbReference type="ARBA" id="ARBA00022603"/>
    </source>
</evidence>
<dbReference type="GO" id="GO:0032259">
    <property type="term" value="P:methylation"/>
    <property type="evidence" value="ECO:0007669"/>
    <property type="project" value="UniProtKB-KW"/>
</dbReference>
<proteinExistence type="inferred from homology"/>
<protein>
    <recommendedName>
        <fullName evidence="5">Protein-lysine N-methyltransferase EFM4</fullName>
        <ecNumber evidence="5">2.1.1.-</ecNumber>
    </recommendedName>
    <alternativeName>
        <fullName evidence="5">Elongation factor methyltransferase 4</fullName>
    </alternativeName>
</protein>
<evidence type="ECO:0000313" key="7">
    <source>
        <dbReference type="EMBL" id="KAK5703777.1"/>
    </source>
</evidence>
<keyword evidence="4 5" id="KW-0949">S-adenosyl-L-methionine</keyword>
<reference evidence="7" key="1">
    <citation type="submission" date="2023-08" db="EMBL/GenBank/DDBJ databases">
        <title>Black Yeasts Isolated from many extreme environments.</title>
        <authorList>
            <person name="Coleine C."/>
            <person name="Stajich J.E."/>
            <person name="Selbmann L."/>
        </authorList>
    </citation>
    <scope>NUCLEOTIDE SEQUENCE</scope>
    <source>
        <strain evidence="7">CCFEE 5810</strain>
    </source>
</reference>
<dbReference type="InterPro" id="IPR026635">
    <property type="entry name" value="Efm4/METTL10"/>
</dbReference>
<organism evidence="7 8">
    <name type="scientific">Elasticomyces elasticus</name>
    <dbReference type="NCBI Taxonomy" id="574655"/>
    <lineage>
        <taxon>Eukaryota</taxon>
        <taxon>Fungi</taxon>
        <taxon>Dikarya</taxon>
        <taxon>Ascomycota</taxon>
        <taxon>Pezizomycotina</taxon>
        <taxon>Dothideomycetes</taxon>
        <taxon>Dothideomycetidae</taxon>
        <taxon>Mycosphaerellales</taxon>
        <taxon>Teratosphaeriaceae</taxon>
        <taxon>Elasticomyces</taxon>
    </lineage>
</organism>
<comment type="caution">
    <text evidence="7">The sequence shown here is derived from an EMBL/GenBank/DDBJ whole genome shotgun (WGS) entry which is preliminary data.</text>
</comment>
<dbReference type="CDD" id="cd02440">
    <property type="entry name" value="AdoMet_MTases"/>
    <property type="match status" value="1"/>
</dbReference>
<gene>
    <name evidence="5 7" type="primary">EFM4</name>
    <name evidence="7" type="ORF">LTR97_002790</name>
</gene>
<dbReference type="EMBL" id="JAVRQU010000004">
    <property type="protein sequence ID" value="KAK5703777.1"/>
    <property type="molecule type" value="Genomic_DNA"/>
</dbReference>
<feature type="domain" description="Methyltransferase" evidence="6">
    <location>
        <begin position="77"/>
        <end position="206"/>
    </location>
</feature>
<evidence type="ECO:0000256" key="5">
    <source>
        <dbReference type="HAMAP-Rule" id="MF_03188"/>
    </source>
</evidence>
<evidence type="ECO:0000256" key="3">
    <source>
        <dbReference type="ARBA" id="ARBA00022679"/>
    </source>
</evidence>
<dbReference type="Pfam" id="PF13847">
    <property type="entry name" value="Methyltransf_31"/>
    <property type="match status" value="1"/>
</dbReference>
<evidence type="ECO:0000256" key="4">
    <source>
        <dbReference type="ARBA" id="ARBA00022691"/>
    </source>
</evidence>
<accession>A0AAN7WDM7</accession>
<evidence type="ECO:0000259" key="6">
    <source>
        <dbReference type="Pfam" id="PF13847"/>
    </source>
</evidence>
<dbReference type="InterPro" id="IPR029063">
    <property type="entry name" value="SAM-dependent_MTases_sf"/>
</dbReference>
<dbReference type="GO" id="GO:0016279">
    <property type="term" value="F:protein-lysine N-methyltransferase activity"/>
    <property type="evidence" value="ECO:0007669"/>
    <property type="project" value="UniProtKB-UniRule"/>
</dbReference>
<keyword evidence="3 5" id="KW-0808">Transferase</keyword>
<keyword evidence="1 5" id="KW-0963">Cytoplasm</keyword>
<comment type="similarity">
    <text evidence="5">Belongs to the class I-like SAM-binding methyltransferase superfamily. EFM4 family.</text>
</comment>
<comment type="function">
    <text evidence="5">S-adenosyl-L-methionine-dependent protein-lysine N-methyltransferase that mono- and dimethylates elongation factor 1-alpha at 'Lys-316'. May play a role in intracellular transport.</text>
</comment>
<name>A0AAN7WDM7_9PEZI</name>
<dbReference type="AlphaFoldDB" id="A0AAN7WDM7"/>
<keyword evidence="2 5" id="KW-0489">Methyltransferase</keyword>
<dbReference type="PANTHER" id="PTHR12843">
    <property type="entry name" value="PROTEIN-LYSINE N-METHYLTRANSFERASE METTL10"/>
    <property type="match status" value="1"/>
</dbReference>
<dbReference type="HAMAP" id="MF_03188">
    <property type="entry name" value="Methyltr_EFM4"/>
    <property type="match status" value="1"/>
</dbReference>